<organism evidence="2 3">
    <name type="scientific">Flexivirga oryzae</name>
    <dbReference type="NCBI Taxonomy" id="1794944"/>
    <lineage>
        <taxon>Bacteria</taxon>
        <taxon>Bacillati</taxon>
        <taxon>Actinomycetota</taxon>
        <taxon>Actinomycetes</taxon>
        <taxon>Micrococcales</taxon>
        <taxon>Dermacoccaceae</taxon>
        <taxon>Flexivirga</taxon>
    </lineage>
</organism>
<dbReference type="Proteomes" id="UP000559182">
    <property type="component" value="Unassembled WGS sequence"/>
</dbReference>
<comment type="caution">
    <text evidence="2">The sequence shown here is derived from an EMBL/GenBank/DDBJ whole genome shotgun (WGS) entry which is preliminary data.</text>
</comment>
<name>A0A839NBA5_9MICO</name>
<dbReference type="InterPro" id="IPR023213">
    <property type="entry name" value="CAT-like_dom_sf"/>
</dbReference>
<dbReference type="AlphaFoldDB" id="A0A839NBA5"/>
<feature type="domain" description="Condensation" evidence="1">
    <location>
        <begin position="2"/>
        <end position="138"/>
    </location>
</feature>
<dbReference type="Pfam" id="PF00668">
    <property type="entry name" value="Condensation"/>
    <property type="match status" value="1"/>
</dbReference>
<dbReference type="GO" id="GO:0008610">
    <property type="term" value="P:lipid biosynthetic process"/>
    <property type="evidence" value="ECO:0007669"/>
    <property type="project" value="UniProtKB-ARBA"/>
</dbReference>
<proteinExistence type="predicted"/>
<dbReference type="Gene3D" id="3.30.559.10">
    <property type="entry name" value="Chloramphenicol acetyltransferase-like domain"/>
    <property type="match status" value="1"/>
</dbReference>
<sequence length="387" mass="41907">MSDHEAPYNVPVFVDFDEPVDEERLFRAVRMTVEACPELCRAFRRDGVRLFATPATPVVERVEVLSSRAMNDVGDRRIPVLDTPLVHAAVISVRDTGRTRLYLNAHHAVVDGISLALLLHTIADAYLTGAPPAFPRIADAAEHHAAPRAIVGTEHLAMSESSEAAAAFVTALHGMREAGVGTVQVRRTVRAPERTGFAASLGAVVPALSVWTDTRSVLLSTALVGRDAAHRAAIGNFVRLQPLVFDVDAWPLVETPVLRRELGSLAVGMAIRATVPLSSGSAKLSDRIPATSVVFDYGTQSLVPRRIHEDLPGRIVEDDSYVDPKYGLHLSVDQDGDEQSLTLVAEGIPAHRLEQLAWLYAQQLRYGPLRSAPPESFTHPTELAASA</sequence>
<evidence type="ECO:0000313" key="2">
    <source>
        <dbReference type="EMBL" id="MBB2893254.1"/>
    </source>
</evidence>
<keyword evidence="3" id="KW-1185">Reference proteome</keyword>
<reference evidence="2 3" key="1">
    <citation type="submission" date="2020-08" db="EMBL/GenBank/DDBJ databases">
        <title>Sequencing the genomes of 1000 actinobacteria strains.</title>
        <authorList>
            <person name="Klenk H.-P."/>
        </authorList>
    </citation>
    <scope>NUCLEOTIDE SEQUENCE [LARGE SCALE GENOMIC DNA]</scope>
    <source>
        <strain evidence="2 3">DSM 105369</strain>
    </source>
</reference>
<dbReference type="GO" id="GO:0003824">
    <property type="term" value="F:catalytic activity"/>
    <property type="evidence" value="ECO:0007669"/>
    <property type="project" value="InterPro"/>
</dbReference>
<dbReference type="InterPro" id="IPR001242">
    <property type="entry name" value="Condensation_dom"/>
</dbReference>
<dbReference type="SUPFAM" id="SSF52777">
    <property type="entry name" value="CoA-dependent acyltransferases"/>
    <property type="match status" value="2"/>
</dbReference>
<protein>
    <recommendedName>
        <fullName evidence="1">Condensation domain-containing protein</fullName>
    </recommendedName>
</protein>
<gene>
    <name evidence="2" type="ORF">FHU39_003272</name>
</gene>
<dbReference type="EMBL" id="JACHVQ010000002">
    <property type="protein sequence ID" value="MBB2893254.1"/>
    <property type="molecule type" value="Genomic_DNA"/>
</dbReference>
<evidence type="ECO:0000313" key="3">
    <source>
        <dbReference type="Proteomes" id="UP000559182"/>
    </source>
</evidence>
<accession>A0A839NBA5</accession>
<evidence type="ECO:0000259" key="1">
    <source>
        <dbReference type="Pfam" id="PF00668"/>
    </source>
</evidence>